<protein>
    <submittedName>
        <fullName evidence="1">Uncharacterized protein</fullName>
    </submittedName>
</protein>
<name>A0ABY6D1I6_9BACT</name>
<reference evidence="1" key="1">
    <citation type="submission" date="2022-10" db="EMBL/GenBank/DDBJ databases">
        <title>Comparative genomics and taxonomic characterization of three novel marine species of genus Reichenbachiella exhibiting antioxidant and polysaccharide degradation activities.</title>
        <authorList>
            <person name="Muhammad N."/>
            <person name="Lee Y.-J."/>
            <person name="Ko J."/>
            <person name="Kim S.-G."/>
        </authorList>
    </citation>
    <scope>NUCLEOTIDE SEQUENCE</scope>
    <source>
        <strain evidence="1">Wsw4-B4</strain>
    </source>
</reference>
<accession>A0ABY6D1I6</accession>
<evidence type="ECO:0000313" key="2">
    <source>
        <dbReference type="Proteomes" id="UP001062165"/>
    </source>
</evidence>
<dbReference type="EMBL" id="CP106735">
    <property type="protein sequence ID" value="UXX79779.1"/>
    <property type="molecule type" value="Genomic_DNA"/>
</dbReference>
<gene>
    <name evidence="1" type="ORF">N7E81_01485</name>
</gene>
<organism evidence="1 2">
    <name type="scientific">Reichenbachiella carrageenanivorans</name>
    <dbReference type="NCBI Taxonomy" id="2979869"/>
    <lineage>
        <taxon>Bacteria</taxon>
        <taxon>Pseudomonadati</taxon>
        <taxon>Bacteroidota</taxon>
        <taxon>Cytophagia</taxon>
        <taxon>Cytophagales</taxon>
        <taxon>Reichenbachiellaceae</taxon>
        <taxon>Reichenbachiella</taxon>
    </lineage>
</organism>
<sequence>MNTTYTSLPWDPEGSTYQQEISLENGKSYPGYSRRLGKEEPRDKRVLLQNMILRMYDVGYLNEQNPNRTNAIQIVYSWKNKLGKFVHAFTLYQDCYEWNPDHYRDYLDAFLSEFYRLKRIGENPYEKLYENKKTRMADPLSLSPPRFFNKPNLRNYCVRLIKSNIREFGEVLDFYRKYSQTHFDGFGDEDQSFFDNIKFG</sequence>
<dbReference type="Proteomes" id="UP001062165">
    <property type="component" value="Chromosome"/>
</dbReference>
<evidence type="ECO:0000313" key="1">
    <source>
        <dbReference type="EMBL" id="UXX79779.1"/>
    </source>
</evidence>
<dbReference type="RefSeq" id="WP_263051510.1">
    <property type="nucleotide sequence ID" value="NZ_CP106735.1"/>
</dbReference>
<proteinExistence type="predicted"/>
<keyword evidence="2" id="KW-1185">Reference proteome</keyword>